<protein>
    <submittedName>
        <fullName evidence="5">MCE family protein</fullName>
    </submittedName>
</protein>
<evidence type="ECO:0000256" key="1">
    <source>
        <dbReference type="SAM" id="MobiDB-lite"/>
    </source>
</evidence>
<accession>A0ABV4C1Q4</accession>
<evidence type="ECO:0000259" key="4">
    <source>
        <dbReference type="Pfam" id="PF11887"/>
    </source>
</evidence>
<dbReference type="InterPro" id="IPR005693">
    <property type="entry name" value="Mce"/>
</dbReference>
<feature type="domain" description="Mce/MlaD" evidence="3">
    <location>
        <begin position="49"/>
        <end position="122"/>
    </location>
</feature>
<dbReference type="Pfam" id="PF11887">
    <property type="entry name" value="Mce4_CUP1"/>
    <property type="match status" value="1"/>
</dbReference>
<dbReference type="PANTHER" id="PTHR33371:SF15">
    <property type="entry name" value="LIPOPROTEIN LPRN"/>
    <property type="match status" value="1"/>
</dbReference>
<reference evidence="5 6" key="1">
    <citation type="submission" date="2024-08" db="EMBL/GenBank/DDBJ databases">
        <title>Mycobacterium servetensis sp. nov., a novel rapid-growing mycobacterial species recovered from a human patient in Zaragoza, Spain.</title>
        <authorList>
            <person name="Tristancho-Baro A.I."/>
            <person name="Buenestado-Serrano S."/>
            <person name="Garcia De Viedma D."/>
            <person name="Milagro-Beamonte A."/>
            <person name="Burillo N."/>
            <person name="Sanz S."/>
            <person name="Lopez-Calleja A.I."/>
            <person name="Penas-Utrilla D."/>
            <person name="Guardingo M."/>
            <person name="Garcia M.J."/>
            <person name="Vinuelas-Bayon J."/>
        </authorList>
    </citation>
    <scope>NUCLEOTIDE SEQUENCE [LARGE SCALE GENOMIC DNA]</scope>
    <source>
        <strain evidence="6">HUMS_12744610</strain>
    </source>
</reference>
<gene>
    <name evidence="5" type="ORF">AB8998_06095</name>
</gene>
<dbReference type="RefSeq" id="WP_369737055.1">
    <property type="nucleotide sequence ID" value="NZ_JBGEDP010000001.1"/>
</dbReference>
<keyword evidence="6" id="KW-1185">Reference proteome</keyword>
<feature type="domain" description="Mammalian cell entry C-terminal" evidence="4">
    <location>
        <begin position="129"/>
        <end position="299"/>
    </location>
</feature>
<evidence type="ECO:0000313" key="6">
    <source>
        <dbReference type="Proteomes" id="UP001564760"/>
    </source>
</evidence>
<dbReference type="InterPro" id="IPR052336">
    <property type="entry name" value="MlaD_Phospholipid_Transporter"/>
</dbReference>
<dbReference type="EMBL" id="JBGEDP010000001">
    <property type="protein sequence ID" value="MEY8014608.1"/>
    <property type="molecule type" value="Genomic_DNA"/>
</dbReference>
<feature type="compositionally biased region" description="Pro residues" evidence="1">
    <location>
        <begin position="441"/>
        <end position="451"/>
    </location>
</feature>
<evidence type="ECO:0000259" key="3">
    <source>
        <dbReference type="Pfam" id="PF02470"/>
    </source>
</evidence>
<comment type="caution">
    <text evidence="5">The sequence shown here is derived from an EMBL/GenBank/DDBJ whole genome shotgun (WGS) entry which is preliminary data.</text>
</comment>
<evidence type="ECO:0000256" key="2">
    <source>
        <dbReference type="SAM" id="SignalP"/>
    </source>
</evidence>
<feature type="region of interest" description="Disordered" evidence="1">
    <location>
        <begin position="373"/>
        <end position="477"/>
    </location>
</feature>
<feature type="compositionally biased region" description="Pro residues" evidence="1">
    <location>
        <begin position="413"/>
        <end position="422"/>
    </location>
</feature>
<dbReference type="Pfam" id="PF02470">
    <property type="entry name" value="MlaD"/>
    <property type="match status" value="1"/>
</dbReference>
<dbReference type="NCBIfam" id="TIGR00996">
    <property type="entry name" value="Mtu_fam_mce"/>
    <property type="match status" value="1"/>
</dbReference>
<dbReference type="InterPro" id="IPR003399">
    <property type="entry name" value="Mce/MlaD"/>
</dbReference>
<keyword evidence="2" id="KW-0732">Signal</keyword>
<name>A0ABV4C1Q4_9MYCO</name>
<sequence>MRARFAVPALRRLLGLACCVMLATSGCAFNGLNSLPLPGAVGRGPGASVYHVQLANVGTLEANSPVMIDDVIVGSISKMTVQGWHANVDISLRPGVAIPANVVAKVGQTSLLGSMHLELNPPLGQPASGRLQPGATIPLNRSSTYPSTEQTLSSLSVILNAGGLGQIGDIIHNFNASLSGRAGDVRDLLARLDRFVGTLDQQRGNLVASIQALNRLSGTFAAQRDVITQALYKIPPALDVLNKERPQLTTALNRLGTFGNTATKLVNDAGSDLVRNLKNLGPTLAALADIGPDLDAALAYAPTFPFTQGFIDRNIRGDYVNGFFYIDLTNAGLRKSILRGTHWERLGAEVVPAPGDPEYLLYKYGAPPGAPGGVTGPGPVGEPMRGPNAAPWQPGVPAPYVPPATANPQSADAPPPTPPAPVSPLVAGLTMLGPDAAPEPSSSPPALPGPPQREASPADQGAPVPGATPVQPTDGGR</sequence>
<dbReference type="InterPro" id="IPR024516">
    <property type="entry name" value="Mce_C"/>
</dbReference>
<proteinExistence type="predicted"/>
<dbReference type="Proteomes" id="UP001564760">
    <property type="component" value="Unassembled WGS sequence"/>
</dbReference>
<dbReference type="PROSITE" id="PS51257">
    <property type="entry name" value="PROKAR_LIPOPROTEIN"/>
    <property type="match status" value="1"/>
</dbReference>
<evidence type="ECO:0000313" key="5">
    <source>
        <dbReference type="EMBL" id="MEY8014608.1"/>
    </source>
</evidence>
<dbReference type="PANTHER" id="PTHR33371">
    <property type="entry name" value="INTERMEMBRANE PHOSPHOLIPID TRANSPORT SYSTEM BINDING PROTEIN MLAD-RELATED"/>
    <property type="match status" value="1"/>
</dbReference>
<organism evidence="5 6">
    <name type="scientific">Mycobacterium servetii</name>
    <dbReference type="NCBI Taxonomy" id="3237418"/>
    <lineage>
        <taxon>Bacteria</taxon>
        <taxon>Bacillati</taxon>
        <taxon>Actinomycetota</taxon>
        <taxon>Actinomycetes</taxon>
        <taxon>Mycobacteriales</taxon>
        <taxon>Mycobacteriaceae</taxon>
        <taxon>Mycobacterium</taxon>
    </lineage>
</organism>
<feature type="chain" id="PRO_5046750781" evidence="2">
    <location>
        <begin position="29"/>
        <end position="477"/>
    </location>
</feature>
<feature type="signal peptide" evidence="2">
    <location>
        <begin position="1"/>
        <end position="28"/>
    </location>
</feature>